<keyword evidence="2" id="KW-1185">Reference proteome</keyword>
<gene>
    <name evidence="1" type="ORF">EVAR_88515_1</name>
</gene>
<evidence type="ECO:0000313" key="2">
    <source>
        <dbReference type="Proteomes" id="UP000299102"/>
    </source>
</evidence>
<dbReference type="OrthoDB" id="10050074at2759"/>
<dbReference type="EMBL" id="BGZK01000955">
    <property type="protein sequence ID" value="GBP66405.1"/>
    <property type="molecule type" value="Genomic_DNA"/>
</dbReference>
<sequence length="119" mass="13179">MLQRGRLRAVSAARAAVAARATDASARALAYPPRVSSLLTCVYSNMYGPCSKYMQEMSKKIFDIVVNHPNSLLKSAVSYEASPPNHFTLRPRNVLSDPPDKLTSEVERLIEINKKMAEV</sequence>
<comment type="caution">
    <text evidence="1">The sequence shown here is derived from an EMBL/GenBank/DDBJ whole genome shotgun (WGS) entry which is preliminary data.</text>
</comment>
<accession>A0A4C1XW89</accession>
<name>A0A4C1XW89_EUMVA</name>
<organism evidence="1 2">
    <name type="scientific">Eumeta variegata</name>
    <name type="common">Bagworm moth</name>
    <name type="synonym">Eumeta japonica</name>
    <dbReference type="NCBI Taxonomy" id="151549"/>
    <lineage>
        <taxon>Eukaryota</taxon>
        <taxon>Metazoa</taxon>
        <taxon>Ecdysozoa</taxon>
        <taxon>Arthropoda</taxon>
        <taxon>Hexapoda</taxon>
        <taxon>Insecta</taxon>
        <taxon>Pterygota</taxon>
        <taxon>Neoptera</taxon>
        <taxon>Endopterygota</taxon>
        <taxon>Lepidoptera</taxon>
        <taxon>Glossata</taxon>
        <taxon>Ditrysia</taxon>
        <taxon>Tineoidea</taxon>
        <taxon>Psychidae</taxon>
        <taxon>Oiketicinae</taxon>
        <taxon>Eumeta</taxon>
    </lineage>
</organism>
<reference evidence="1 2" key="1">
    <citation type="journal article" date="2019" name="Commun. Biol.">
        <title>The bagworm genome reveals a unique fibroin gene that provides high tensile strength.</title>
        <authorList>
            <person name="Kono N."/>
            <person name="Nakamura H."/>
            <person name="Ohtoshi R."/>
            <person name="Tomita M."/>
            <person name="Numata K."/>
            <person name="Arakawa K."/>
        </authorList>
    </citation>
    <scope>NUCLEOTIDE SEQUENCE [LARGE SCALE GENOMIC DNA]</scope>
</reference>
<dbReference type="Proteomes" id="UP000299102">
    <property type="component" value="Unassembled WGS sequence"/>
</dbReference>
<proteinExistence type="predicted"/>
<evidence type="ECO:0000313" key="1">
    <source>
        <dbReference type="EMBL" id="GBP66405.1"/>
    </source>
</evidence>
<protein>
    <submittedName>
        <fullName evidence="1">Uncharacterized protein</fullName>
    </submittedName>
</protein>
<dbReference type="AlphaFoldDB" id="A0A4C1XW89"/>